<keyword evidence="6 11" id="KW-0798">TonB box</keyword>
<evidence type="ECO:0000256" key="1">
    <source>
        <dbReference type="ARBA" id="ARBA00004571"/>
    </source>
</evidence>
<dbReference type="PANTHER" id="PTHR32552">
    <property type="entry name" value="FERRICHROME IRON RECEPTOR-RELATED"/>
    <property type="match status" value="1"/>
</dbReference>
<dbReference type="InterPro" id="IPR037066">
    <property type="entry name" value="Plug_dom_sf"/>
</dbReference>
<dbReference type="InterPro" id="IPR010105">
    <property type="entry name" value="TonB_sidphr_rcpt"/>
</dbReference>
<dbReference type="RefSeq" id="WP_348267263.1">
    <property type="nucleotide sequence ID" value="NZ_CP121194.1"/>
</dbReference>
<comment type="similarity">
    <text evidence="2 10 11">Belongs to the TonB-dependent receptor family.</text>
</comment>
<evidence type="ECO:0000256" key="8">
    <source>
        <dbReference type="ARBA" id="ARBA00023170"/>
    </source>
</evidence>
<dbReference type="Gene3D" id="3.55.50.30">
    <property type="match status" value="1"/>
</dbReference>
<keyword evidence="5 10" id="KW-0812">Transmembrane</keyword>
<keyword evidence="3 10" id="KW-0813">Transport</keyword>
<evidence type="ECO:0000256" key="11">
    <source>
        <dbReference type="RuleBase" id="RU003357"/>
    </source>
</evidence>
<evidence type="ECO:0000256" key="4">
    <source>
        <dbReference type="ARBA" id="ARBA00022452"/>
    </source>
</evidence>
<keyword evidence="9 10" id="KW-0998">Cell outer membrane</keyword>
<dbReference type="GO" id="GO:0038023">
    <property type="term" value="F:signaling receptor activity"/>
    <property type="evidence" value="ECO:0007669"/>
    <property type="project" value="InterPro"/>
</dbReference>
<evidence type="ECO:0000313" key="15">
    <source>
        <dbReference type="EMBL" id="XBH13140.1"/>
    </source>
</evidence>
<accession>A0AAU7D711</accession>
<dbReference type="Pfam" id="PF00593">
    <property type="entry name" value="TonB_dep_Rec_b-barrel"/>
    <property type="match status" value="1"/>
</dbReference>
<organism evidence="14">
    <name type="scientific">Edaphobacter paludis</name>
    <dbReference type="NCBI Taxonomy" id="3035702"/>
    <lineage>
        <taxon>Bacteria</taxon>
        <taxon>Pseudomonadati</taxon>
        <taxon>Acidobacteriota</taxon>
        <taxon>Terriglobia</taxon>
        <taxon>Terriglobales</taxon>
        <taxon>Acidobacteriaceae</taxon>
        <taxon>Edaphobacter</taxon>
    </lineage>
</organism>
<proteinExistence type="inferred from homology"/>
<dbReference type="SUPFAM" id="SSF56935">
    <property type="entry name" value="Porins"/>
    <property type="match status" value="1"/>
</dbReference>
<evidence type="ECO:0000256" key="10">
    <source>
        <dbReference type="PROSITE-ProRule" id="PRU01360"/>
    </source>
</evidence>
<protein>
    <submittedName>
        <fullName evidence="14">TonB-dependent siderophore receptor</fullName>
    </submittedName>
</protein>
<dbReference type="KEGG" id="epl:P4G45_14870"/>
<sequence length="880" mass="94100">MKRTTLKMVSKDKKKTGWTAMVGGRRGWLAMGTLAAYAVMGSSRGAIAAVTNDPGAGAAAPAANLPVKRFHIGAGPLDEAIKDYEQVTGLKVNVTLPSGTLAGFQTHGVNGLHTEEEALRLLLEGTGLSYTAQDASTMVVGLRYSDTVDVTASGLSDAVSMSKFTEPLVDTPQTVAVVPQFVLHDEGNSTLRDALRNVPGISMAAGESGAQGDNLTIRGFTARNDIFLDGIRDFGSYYRDSFNFDQVEVLEGPAGVQFGRGSTGGVINQESKVPELQKFVNVETQFGTDATRRIAADINEPLTGIGHGGAAFRLNAVATEGGVAGRPHAENRRFGVAPSVSFGLNSTTPFTISYFHFTESDTPDYGLPWFFSKVAPGPIRHNYYGFPDENYLKTNDDILTAKVSHAFGENVSLHSIARWANYPRQAQITEPQICSNAAISVPVGGVVASLPTSAINSGQPCGYTPATDPATIAVNRNQLQIKSVEGDLWDQTELTAGFKVLGMRNDFDGGVEGGQEVSNPIRTSYTINKVNTVPSTNLLHPNAADSFGGTGYISSVVHTKSQSAGLYFVDTVHLGNLFELSGGVRWDYFDTVFNSYQPGAPPAGGTVSAPIGPISRLDKQPSYRAAFVYKPTKHGSVYFDYGTSFNPAAESLSLSIPTASSSLGPEKNETYEAGAKYSLMNEHLLLDGAWFRTEKDNARETDPTNSNNVVNSGNQLVKGVQFSMVGRLPQGTDVVLGYAYLDSAVILSKLYPSSVGYPLANVPKQTFNAFITHKFPLRLSGGLGGNYVASRTASSTVPYVATGYAANPNGPGYVVTSVAMRQVPGYWVFNAMMRRPVTDRLELQANVYNLLNRFYIDQPHPSHLIPGAGLSALIGVNFKF</sequence>
<evidence type="ECO:0000256" key="9">
    <source>
        <dbReference type="ARBA" id="ARBA00023237"/>
    </source>
</evidence>
<dbReference type="PANTHER" id="PTHR32552:SF83">
    <property type="entry name" value="BLR3904 PROTEIN"/>
    <property type="match status" value="1"/>
</dbReference>
<evidence type="ECO:0000256" key="3">
    <source>
        <dbReference type="ARBA" id="ARBA00022448"/>
    </source>
</evidence>
<keyword evidence="4 10" id="KW-1134">Transmembrane beta strand</keyword>
<name>A0AAU7CXU9_9BACT</name>
<gene>
    <name evidence="14" type="ORF">P4G45_14870</name>
    <name evidence="15" type="ORF">P8936_15825</name>
</gene>
<dbReference type="AlphaFoldDB" id="A0AAU7CXU9"/>
<dbReference type="EMBL" id="CP121194">
    <property type="protein sequence ID" value="XBH09755.1"/>
    <property type="molecule type" value="Genomic_DNA"/>
</dbReference>
<keyword evidence="8 14" id="KW-0675">Receptor</keyword>
<dbReference type="InterPro" id="IPR000531">
    <property type="entry name" value="Beta-barrel_TonB"/>
</dbReference>
<reference evidence="14" key="1">
    <citation type="submission" date="2023-03" db="EMBL/GenBank/DDBJ databases">
        <title>Edaphobacter sp.</title>
        <authorList>
            <person name="Huber K.J."/>
            <person name="Papendorf J."/>
            <person name="Pilke C."/>
            <person name="Bunk B."/>
            <person name="Sproeer C."/>
            <person name="Pester M."/>
        </authorList>
    </citation>
    <scope>NUCLEOTIDE SEQUENCE</scope>
    <source>
        <strain evidence="14">DSM 109919</strain>
        <strain evidence="15">DSM 109920</strain>
    </source>
</reference>
<dbReference type="EMBL" id="CP121195">
    <property type="protein sequence ID" value="XBH13140.1"/>
    <property type="molecule type" value="Genomic_DNA"/>
</dbReference>
<keyword evidence="7 10" id="KW-0472">Membrane</keyword>
<dbReference type="Pfam" id="PF07715">
    <property type="entry name" value="Plug"/>
    <property type="match status" value="1"/>
</dbReference>
<comment type="subcellular location">
    <subcellularLocation>
        <location evidence="1 10">Cell outer membrane</location>
        <topology evidence="1 10">Multi-pass membrane protein</topology>
    </subcellularLocation>
</comment>
<evidence type="ECO:0000256" key="2">
    <source>
        <dbReference type="ARBA" id="ARBA00009810"/>
    </source>
</evidence>
<evidence type="ECO:0000313" key="14">
    <source>
        <dbReference type="EMBL" id="XBH09755.1"/>
    </source>
</evidence>
<dbReference type="InterPro" id="IPR039426">
    <property type="entry name" value="TonB-dep_rcpt-like"/>
</dbReference>
<evidence type="ECO:0000259" key="13">
    <source>
        <dbReference type="Pfam" id="PF07715"/>
    </source>
</evidence>
<dbReference type="GO" id="GO:0015891">
    <property type="term" value="P:siderophore transport"/>
    <property type="evidence" value="ECO:0007669"/>
    <property type="project" value="InterPro"/>
</dbReference>
<dbReference type="Gene3D" id="2.170.130.10">
    <property type="entry name" value="TonB-dependent receptor, plug domain"/>
    <property type="match status" value="1"/>
</dbReference>
<dbReference type="CDD" id="cd01347">
    <property type="entry name" value="ligand_gated_channel"/>
    <property type="match status" value="1"/>
</dbReference>
<dbReference type="NCBIfam" id="TIGR01783">
    <property type="entry name" value="TonB-siderophor"/>
    <property type="match status" value="1"/>
</dbReference>
<dbReference type="Gene3D" id="2.40.170.20">
    <property type="entry name" value="TonB-dependent receptor, beta-barrel domain"/>
    <property type="match status" value="1"/>
</dbReference>
<evidence type="ECO:0000256" key="6">
    <source>
        <dbReference type="ARBA" id="ARBA00023077"/>
    </source>
</evidence>
<dbReference type="GO" id="GO:0015344">
    <property type="term" value="F:siderophore uptake transmembrane transporter activity"/>
    <property type="evidence" value="ECO:0007669"/>
    <property type="project" value="TreeGrafter"/>
</dbReference>
<feature type="domain" description="TonB-dependent receptor-like beta-barrel" evidence="12">
    <location>
        <begin position="346"/>
        <end position="850"/>
    </location>
</feature>
<dbReference type="InterPro" id="IPR012910">
    <property type="entry name" value="Plug_dom"/>
</dbReference>
<feature type="domain" description="TonB-dependent receptor plug" evidence="13">
    <location>
        <begin position="168"/>
        <end position="266"/>
    </location>
</feature>
<evidence type="ECO:0000259" key="12">
    <source>
        <dbReference type="Pfam" id="PF00593"/>
    </source>
</evidence>
<dbReference type="GO" id="GO:0009279">
    <property type="term" value="C:cell outer membrane"/>
    <property type="evidence" value="ECO:0007669"/>
    <property type="project" value="UniProtKB-SubCell"/>
</dbReference>
<dbReference type="PROSITE" id="PS52016">
    <property type="entry name" value="TONB_DEPENDENT_REC_3"/>
    <property type="match status" value="1"/>
</dbReference>
<accession>A0AAU7CXU9</accession>
<evidence type="ECO:0000256" key="5">
    <source>
        <dbReference type="ARBA" id="ARBA00022692"/>
    </source>
</evidence>
<evidence type="ECO:0000256" key="7">
    <source>
        <dbReference type="ARBA" id="ARBA00023136"/>
    </source>
</evidence>
<dbReference type="InterPro" id="IPR036942">
    <property type="entry name" value="Beta-barrel_TonB_sf"/>
</dbReference>